<evidence type="ECO:0008006" key="3">
    <source>
        <dbReference type="Google" id="ProtNLM"/>
    </source>
</evidence>
<gene>
    <name evidence="1" type="ORF">KGD84_00790</name>
</gene>
<keyword evidence="2" id="KW-1185">Reference proteome</keyword>
<name>A0ABX8BLC4_9ACTN</name>
<dbReference type="Proteomes" id="UP000676079">
    <property type="component" value="Chromosome"/>
</dbReference>
<evidence type="ECO:0000313" key="2">
    <source>
        <dbReference type="Proteomes" id="UP000676079"/>
    </source>
</evidence>
<evidence type="ECO:0000313" key="1">
    <source>
        <dbReference type="EMBL" id="QUX22981.1"/>
    </source>
</evidence>
<reference evidence="1 2" key="1">
    <citation type="submission" date="2021-05" db="EMBL/GenBank/DDBJ databases">
        <title>Direct Submission.</title>
        <authorList>
            <person name="Li K."/>
            <person name="Gao J."/>
        </authorList>
    </citation>
    <scope>NUCLEOTIDE SEQUENCE [LARGE SCALE GENOMIC DNA]</scope>
    <source>
        <strain evidence="1 2">Mg02</strain>
    </source>
</reference>
<organism evidence="1 2">
    <name type="scientific">Nocardiopsis changdeensis</name>
    <dbReference type="NCBI Taxonomy" id="2831969"/>
    <lineage>
        <taxon>Bacteria</taxon>
        <taxon>Bacillati</taxon>
        <taxon>Actinomycetota</taxon>
        <taxon>Actinomycetes</taxon>
        <taxon>Streptosporangiales</taxon>
        <taxon>Nocardiopsidaceae</taxon>
        <taxon>Nocardiopsis</taxon>
    </lineage>
</organism>
<dbReference type="EMBL" id="CP074133">
    <property type="protein sequence ID" value="QUX22981.1"/>
    <property type="molecule type" value="Genomic_DNA"/>
</dbReference>
<proteinExistence type="predicted"/>
<accession>A0ABX8BLC4</accession>
<sequence length="67" mass="7399">MAFYEHRKGGQVVERVRTVPKSLEDTRIGLQAMAREKAREADGWYLVEEPAALAPADEQPEDTNGGG</sequence>
<dbReference type="RefSeq" id="WP_220564192.1">
    <property type="nucleotide sequence ID" value="NZ_CP074133.1"/>
</dbReference>
<protein>
    <recommendedName>
        <fullName evidence="3">SPOR domain-containing protein</fullName>
    </recommendedName>
</protein>